<proteinExistence type="predicted"/>
<dbReference type="PROSITE" id="PS50005">
    <property type="entry name" value="TPR"/>
    <property type="match status" value="2"/>
</dbReference>
<feature type="signal peptide" evidence="4">
    <location>
        <begin position="1"/>
        <end position="17"/>
    </location>
</feature>
<evidence type="ECO:0000259" key="5">
    <source>
        <dbReference type="Pfam" id="PF21197"/>
    </source>
</evidence>
<dbReference type="InterPro" id="IPR019734">
    <property type="entry name" value="TPR_rpt"/>
</dbReference>
<dbReference type="InterPro" id="IPR051012">
    <property type="entry name" value="CellSynth/LPSAsmb/PSIAsmb"/>
</dbReference>
<dbReference type="InterPro" id="IPR011990">
    <property type="entry name" value="TPR-like_helical_dom_sf"/>
</dbReference>
<accession>A0ABX2IDN2</accession>
<feature type="domain" description="PgaA membrane beta barrel" evidence="5">
    <location>
        <begin position="414"/>
        <end position="518"/>
    </location>
</feature>
<keyword evidence="2 3" id="KW-0802">TPR repeat</keyword>
<evidence type="ECO:0000256" key="2">
    <source>
        <dbReference type="ARBA" id="ARBA00022803"/>
    </source>
</evidence>
<keyword evidence="7" id="KW-1185">Reference proteome</keyword>
<sequence length="602" mass="67267">MKKLFLICLLASAQPFAALSAAVPDDGLKAEMAGNWEGAILIYRRALATEPGQSELWLRLADIHGHLKQYEQASAALEQACRLQPDEPTLWHKLSQSQSMAGNRDGALASINKAVELAPENLDYLRAKAELAKWAGDRPAAIDAYQRIAQRTGSDTETILGVARLDAWGGQLDKAVSGYKRYLEIEPAQKEVWLELIRTEGWRGNYPDALDELEDYRVHFDADRAYDELRARSLAWLGKSKPALEITDRLLSATPHDADILAIRAIALQAANRPREALETLRQIETLLPDTRDTADLALYLRTPQRSSVTAYADYGKDSDQVHTGRWGLVGEYVMSPETRFLAGGDWQKLKADSGSGLDNINGARDADYQGAWIGARHSFSPELSGDLRLGGAASGDADASQTYRAGLDIRASDDWWLRPEIGQDYYAVSPRALSLGIERRNARLLTRWTPGTRYTVESELAYDDLSDGNRRWEVSLAPRRAMWRTQSFNIDLGVAARWFGFSDDLDHGYYDPQHYQRYALTGMGYWKLNDNNAIGLSLSYGTYKDNTQDSFKLGGDAVIQGYFGIWSNWYLRMYASVMNNVRQASGAYQGGSFGMALTRRF</sequence>
<organism evidence="6 7">
    <name type="scientific">Uliginosibacterium aquaticum</name>
    <dbReference type="NCBI Taxonomy" id="2731212"/>
    <lineage>
        <taxon>Bacteria</taxon>
        <taxon>Pseudomonadati</taxon>
        <taxon>Pseudomonadota</taxon>
        <taxon>Betaproteobacteria</taxon>
        <taxon>Rhodocyclales</taxon>
        <taxon>Zoogloeaceae</taxon>
        <taxon>Uliginosibacterium</taxon>
    </lineage>
</organism>
<evidence type="ECO:0000313" key="7">
    <source>
        <dbReference type="Proteomes" id="UP000778523"/>
    </source>
</evidence>
<feature type="repeat" description="TPR" evidence="3">
    <location>
        <begin position="54"/>
        <end position="87"/>
    </location>
</feature>
<name>A0ABX2IDN2_9RHOO</name>
<dbReference type="RefSeq" id="WP_170021162.1">
    <property type="nucleotide sequence ID" value="NZ_JABCSC020000001.1"/>
</dbReference>
<dbReference type="InterPro" id="IPR049003">
    <property type="entry name" value="PgaA_barrel"/>
</dbReference>
<keyword evidence="4" id="KW-0732">Signal</keyword>
<reference evidence="6 7" key="1">
    <citation type="submission" date="2020-06" db="EMBL/GenBank/DDBJ databases">
        <title>Draft genome of Uliginosibacterium sp. IMCC34675.</title>
        <authorList>
            <person name="Song J."/>
        </authorList>
    </citation>
    <scope>NUCLEOTIDE SEQUENCE [LARGE SCALE GENOMIC DNA]</scope>
    <source>
        <strain evidence="6 7">IMCC34675</strain>
    </source>
</reference>
<dbReference type="EMBL" id="JABCSC020000001">
    <property type="protein sequence ID" value="NSL54706.1"/>
    <property type="molecule type" value="Genomic_DNA"/>
</dbReference>
<dbReference type="PANTHER" id="PTHR45586">
    <property type="entry name" value="TPR REPEAT-CONTAINING PROTEIN PA4667"/>
    <property type="match status" value="1"/>
</dbReference>
<evidence type="ECO:0000313" key="6">
    <source>
        <dbReference type="EMBL" id="NSL54706.1"/>
    </source>
</evidence>
<protein>
    <submittedName>
        <fullName evidence="6">Tetratricopeptide repeat protein</fullName>
    </submittedName>
</protein>
<evidence type="ECO:0000256" key="3">
    <source>
        <dbReference type="PROSITE-ProRule" id="PRU00339"/>
    </source>
</evidence>
<dbReference type="Pfam" id="PF14559">
    <property type="entry name" value="TPR_19"/>
    <property type="match status" value="1"/>
</dbReference>
<dbReference type="PANTHER" id="PTHR45586:SF1">
    <property type="entry name" value="LIPOPOLYSACCHARIDE ASSEMBLY PROTEIN B"/>
    <property type="match status" value="1"/>
</dbReference>
<feature type="repeat" description="TPR" evidence="3">
    <location>
        <begin position="88"/>
        <end position="121"/>
    </location>
</feature>
<keyword evidence="1" id="KW-0677">Repeat</keyword>
<dbReference type="SMART" id="SM00028">
    <property type="entry name" value="TPR"/>
    <property type="match status" value="5"/>
</dbReference>
<evidence type="ECO:0000256" key="1">
    <source>
        <dbReference type="ARBA" id="ARBA00022737"/>
    </source>
</evidence>
<feature type="chain" id="PRO_5047386857" evidence="4">
    <location>
        <begin position="18"/>
        <end position="602"/>
    </location>
</feature>
<dbReference type="SUPFAM" id="SSF48452">
    <property type="entry name" value="TPR-like"/>
    <property type="match status" value="2"/>
</dbReference>
<dbReference type="Gene3D" id="1.25.40.10">
    <property type="entry name" value="Tetratricopeptide repeat domain"/>
    <property type="match status" value="1"/>
</dbReference>
<evidence type="ECO:0000256" key="4">
    <source>
        <dbReference type="SAM" id="SignalP"/>
    </source>
</evidence>
<dbReference type="Proteomes" id="UP000778523">
    <property type="component" value="Unassembled WGS sequence"/>
</dbReference>
<dbReference type="Pfam" id="PF21197">
    <property type="entry name" value="PgaA_barrel"/>
    <property type="match status" value="1"/>
</dbReference>
<gene>
    <name evidence="6" type="ORF">HJ583_006700</name>
</gene>
<comment type="caution">
    <text evidence="6">The sequence shown here is derived from an EMBL/GenBank/DDBJ whole genome shotgun (WGS) entry which is preliminary data.</text>
</comment>